<dbReference type="Proteomes" id="UP001151002">
    <property type="component" value="Unassembled WGS sequence"/>
</dbReference>
<keyword evidence="1" id="KW-0326">Glycosidase</keyword>
<evidence type="ECO:0000313" key="7">
    <source>
        <dbReference type="Proteomes" id="UP001151002"/>
    </source>
</evidence>
<feature type="compositionally biased region" description="Low complexity" evidence="3">
    <location>
        <begin position="235"/>
        <end position="246"/>
    </location>
</feature>
<dbReference type="Pfam" id="PF13424">
    <property type="entry name" value="TPR_12"/>
    <property type="match status" value="1"/>
</dbReference>
<gene>
    <name evidence="6" type="ORF">OWR29_39570</name>
</gene>
<evidence type="ECO:0000313" key="6">
    <source>
        <dbReference type="EMBL" id="MCY1144131.1"/>
    </source>
</evidence>
<feature type="region of interest" description="Disordered" evidence="3">
    <location>
        <begin position="172"/>
        <end position="204"/>
    </location>
</feature>
<dbReference type="InterPro" id="IPR036116">
    <property type="entry name" value="FN3_sf"/>
</dbReference>
<feature type="domain" description="Fibronectin type-III" evidence="5">
    <location>
        <begin position="352"/>
        <end position="443"/>
    </location>
</feature>
<feature type="region of interest" description="Disordered" evidence="3">
    <location>
        <begin position="235"/>
        <end position="283"/>
    </location>
</feature>
<organism evidence="6 7">
    <name type="scientific">Paractinoplanes pyxinae</name>
    <dbReference type="NCBI Taxonomy" id="2997416"/>
    <lineage>
        <taxon>Bacteria</taxon>
        <taxon>Bacillati</taxon>
        <taxon>Actinomycetota</taxon>
        <taxon>Actinomycetes</taxon>
        <taxon>Micromonosporales</taxon>
        <taxon>Micromonosporaceae</taxon>
        <taxon>Paractinoplanes</taxon>
    </lineage>
</organism>
<sequence>MACVSQPSPLAPARQRALALSSSGNLAEARAVLEQAVELGKLNLSEDDPAVLATAFELGRVLQQGDDPMGARRVLEEAYAAGQWRLGDSDPLMLQISHDIGAVAEELGNRHEARKAFTRVAELGPGVLGDGHWAVAKARAYLGPDQLGVRVESAPNPQASAGEAPTTVFEAVPPPARPGQVQPPSAENQTAWSEPPQAAPPIPAPRPVPAIEEPTIVQPVVLPRVRETAAPALDGDATAAHPGTGHPAPPGYPGAPGFAGGPGYPGAPSYPHGQAHPAGAGELFAPAYPPEGFNPYAQASTSPTGRKGLGVFAAIAAVLAAVIAVAALVFVLANRTSDPSDNDNVPTLTGPAPSDVELRDTGTTIRVSWTDPTEASVSFMVIMGRPGLELKPVGTLGPGQTSFEMSGLNATVNYCFAVVAVYRGDQFATSPQACTSRASATPR</sequence>
<dbReference type="InterPro" id="IPR011990">
    <property type="entry name" value="TPR-like_helical_dom_sf"/>
</dbReference>
<dbReference type="SUPFAM" id="SSF48452">
    <property type="entry name" value="TPR-like"/>
    <property type="match status" value="1"/>
</dbReference>
<name>A0ABT4BC93_9ACTN</name>
<keyword evidence="2" id="KW-0119">Carbohydrate metabolism</keyword>
<evidence type="ECO:0000256" key="4">
    <source>
        <dbReference type="SAM" id="Phobius"/>
    </source>
</evidence>
<keyword evidence="1" id="KW-0378">Hydrolase</keyword>
<dbReference type="SUPFAM" id="SSF49265">
    <property type="entry name" value="Fibronectin type III"/>
    <property type="match status" value="1"/>
</dbReference>
<feature type="transmembrane region" description="Helical" evidence="4">
    <location>
        <begin position="309"/>
        <end position="333"/>
    </location>
</feature>
<keyword evidence="2" id="KW-0624">Polysaccharide degradation</keyword>
<dbReference type="PROSITE" id="PS50853">
    <property type="entry name" value="FN3"/>
    <property type="match status" value="1"/>
</dbReference>
<dbReference type="InterPro" id="IPR003961">
    <property type="entry name" value="FN3_dom"/>
</dbReference>
<comment type="caution">
    <text evidence="6">The sequence shown here is derived from an EMBL/GenBank/DDBJ whole genome shotgun (WGS) entry which is preliminary data.</text>
</comment>
<dbReference type="CDD" id="cd00063">
    <property type="entry name" value="FN3"/>
    <property type="match status" value="1"/>
</dbReference>
<keyword evidence="7" id="KW-1185">Reference proteome</keyword>
<dbReference type="EMBL" id="JAPNTZ010000018">
    <property type="protein sequence ID" value="MCY1144131.1"/>
    <property type="molecule type" value="Genomic_DNA"/>
</dbReference>
<feature type="region of interest" description="Disordered" evidence="3">
    <location>
        <begin position="339"/>
        <end position="358"/>
    </location>
</feature>
<proteinExistence type="predicted"/>
<dbReference type="Gene3D" id="1.25.40.10">
    <property type="entry name" value="Tetratricopeptide repeat domain"/>
    <property type="match status" value="1"/>
</dbReference>
<accession>A0ABT4BC93</accession>
<keyword evidence="4" id="KW-0812">Transmembrane</keyword>
<keyword evidence="4" id="KW-0472">Membrane</keyword>
<keyword evidence="4" id="KW-1133">Transmembrane helix</keyword>
<evidence type="ECO:0000256" key="2">
    <source>
        <dbReference type="ARBA" id="ARBA00023326"/>
    </source>
</evidence>
<dbReference type="Gene3D" id="2.60.40.10">
    <property type="entry name" value="Immunoglobulins"/>
    <property type="match status" value="1"/>
</dbReference>
<reference evidence="6" key="1">
    <citation type="submission" date="2022-11" db="EMBL/GenBank/DDBJ databases">
        <authorList>
            <person name="Somphong A."/>
            <person name="Phongsopitanun W."/>
        </authorList>
    </citation>
    <scope>NUCLEOTIDE SEQUENCE</scope>
    <source>
        <strain evidence="6">Pm04-4</strain>
    </source>
</reference>
<evidence type="ECO:0000256" key="3">
    <source>
        <dbReference type="SAM" id="MobiDB-lite"/>
    </source>
</evidence>
<evidence type="ECO:0000259" key="5">
    <source>
        <dbReference type="PROSITE" id="PS50853"/>
    </source>
</evidence>
<dbReference type="RefSeq" id="WP_267568685.1">
    <property type="nucleotide sequence ID" value="NZ_JAPNTZ010000018.1"/>
</dbReference>
<protein>
    <submittedName>
        <fullName evidence="6">Tetratricopeptide repeat protein</fullName>
    </submittedName>
</protein>
<evidence type="ECO:0000256" key="1">
    <source>
        <dbReference type="ARBA" id="ARBA00023295"/>
    </source>
</evidence>
<dbReference type="InterPro" id="IPR013783">
    <property type="entry name" value="Ig-like_fold"/>
</dbReference>